<dbReference type="PROSITE" id="PS50011">
    <property type="entry name" value="PROTEIN_KINASE_DOM"/>
    <property type="match status" value="1"/>
</dbReference>
<dbReference type="GO" id="GO:0005524">
    <property type="term" value="F:ATP binding"/>
    <property type="evidence" value="ECO:0007669"/>
    <property type="project" value="UniProtKB-UniRule"/>
</dbReference>
<feature type="compositionally biased region" description="Low complexity" evidence="10">
    <location>
        <begin position="707"/>
        <end position="731"/>
    </location>
</feature>
<reference evidence="12 13" key="1">
    <citation type="journal article" date="2015" name="Biotechnol. Biofuels">
        <title>Enhanced degradation of softwood versus hardwood by the white-rot fungus Pycnoporus coccineus.</title>
        <authorList>
            <person name="Couturier M."/>
            <person name="Navarro D."/>
            <person name="Chevret D."/>
            <person name="Henrissat B."/>
            <person name="Piumi F."/>
            <person name="Ruiz-Duenas F.J."/>
            <person name="Martinez A.T."/>
            <person name="Grigoriev I.V."/>
            <person name="Riley R."/>
            <person name="Lipzen A."/>
            <person name="Berrin J.G."/>
            <person name="Master E.R."/>
            <person name="Rosso M.N."/>
        </authorList>
    </citation>
    <scope>NUCLEOTIDE SEQUENCE [LARGE SCALE GENOMIC DNA]</scope>
    <source>
        <strain evidence="12 13">BRFM310</strain>
    </source>
</reference>
<feature type="region of interest" description="Disordered" evidence="10">
    <location>
        <begin position="886"/>
        <end position="956"/>
    </location>
</feature>
<dbReference type="EMBL" id="KZ084131">
    <property type="protein sequence ID" value="OSC99031.1"/>
    <property type="molecule type" value="Genomic_DNA"/>
</dbReference>
<dbReference type="Gene3D" id="1.10.510.10">
    <property type="entry name" value="Transferase(Phosphotransferase) domain 1"/>
    <property type="match status" value="1"/>
</dbReference>
<evidence type="ECO:0000256" key="7">
    <source>
        <dbReference type="ARBA" id="ARBA00047899"/>
    </source>
</evidence>
<evidence type="ECO:0000256" key="3">
    <source>
        <dbReference type="ARBA" id="ARBA00022679"/>
    </source>
</evidence>
<protein>
    <recommendedName>
        <fullName evidence="1">non-specific serine/threonine protein kinase</fullName>
        <ecNumber evidence="1">2.7.11.1</ecNumber>
    </recommendedName>
</protein>
<feature type="compositionally biased region" description="Pro residues" evidence="10">
    <location>
        <begin position="33"/>
        <end position="45"/>
    </location>
</feature>
<feature type="compositionally biased region" description="Polar residues" evidence="10">
    <location>
        <begin position="674"/>
        <end position="697"/>
    </location>
</feature>
<dbReference type="InterPro" id="IPR017441">
    <property type="entry name" value="Protein_kinase_ATP_BS"/>
</dbReference>
<evidence type="ECO:0000256" key="2">
    <source>
        <dbReference type="ARBA" id="ARBA00022527"/>
    </source>
</evidence>
<accession>A0A1Y2IGJ2</accession>
<evidence type="ECO:0000256" key="1">
    <source>
        <dbReference type="ARBA" id="ARBA00012513"/>
    </source>
</evidence>
<keyword evidence="4 9" id="KW-0547">Nucleotide-binding</keyword>
<feature type="compositionally biased region" description="Pro residues" evidence="10">
    <location>
        <begin position="175"/>
        <end position="190"/>
    </location>
</feature>
<feature type="compositionally biased region" description="Low complexity" evidence="10">
    <location>
        <begin position="902"/>
        <end position="928"/>
    </location>
</feature>
<keyword evidence="13" id="KW-1185">Reference proteome</keyword>
<evidence type="ECO:0000256" key="9">
    <source>
        <dbReference type="PROSITE-ProRule" id="PRU10141"/>
    </source>
</evidence>
<dbReference type="InterPro" id="IPR011009">
    <property type="entry name" value="Kinase-like_dom_sf"/>
</dbReference>
<dbReference type="GO" id="GO:0005829">
    <property type="term" value="C:cytosol"/>
    <property type="evidence" value="ECO:0007669"/>
    <property type="project" value="TreeGrafter"/>
</dbReference>
<feature type="compositionally biased region" description="Basic and acidic residues" evidence="10">
    <location>
        <begin position="1012"/>
        <end position="1025"/>
    </location>
</feature>
<keyword evidence="2" id="KW-0723">Serine/threonine-protein kinase</keyword>
<sequence length="1067" mass="113973">MLSTKPIQPLDLSLPASHPPSRLSPANLSPKSDAPPPAALAPPSPTIDVQSPSPKPDELAFPTASSSSSTAAHTATTATQQSQPKEQAPTPSRRPSRFLSTSFGRRRSPSPSRSSDMPSSQQQPTNPPPSSSSRSLFSNRKSSTPLPSSLPSPTGSPTRSSPDREAPPSALPSASVPPHPPATPATPITPVPKSAKHSHNPLHDLKRFLNNHIPHSHSGSPISTGFATPAEHSVPDLRRTAILESTAHLDVPPGAVTPSSLPPGTPQTASSSASANGSTDMLSTAGDGKHKESRFSVLLRGHKDKDKGKHDDDRAHGKEHVAKTPSPGAASAKSGSGSPPHSMNSRGSQAQTGTTPATSAAPSNASTKHDDHHHDSHHRHNKKSSTAAAYTVPSLSSATQVQMSKKYGKWGRVLGSGAGGTVRLIKASSKNGGTIFAVKEFRPKRQGESEREYQKKVTAEFCVGSTLKHPNIIETVDIVTDHGHFYEVMEYAPYDLFSVVMSGNMTRPEIYCVFRQICDGVEYLHSLGLAHRDLKLDNCVMTKDNVVKLIDFGTATVFHYPGKKTTLATGIVGSDPYLAPEVLSQDKYDPRKTDVWSVAIIFMCMVLRRFPWKIPDPKSDPSFRAFVNAHPDLSVKPPPRKQIEAPKQDETKVKVNGSDKLSDDAKSIAEPAPSNASALSTTDSHAPSTLPESSAVSSIFDGEASERASVAASSSTESTELTAPSTTAGLSLEELDERERILRRNRVRASLHAGGISQSTATLPALFSEMDPISHSSSPQDLDPSVLTYPRPGSSTESLPASPTLSPADFIKRPHLGPSHRSNTVHVLSPTVKPVEIKHEPAAEAAEKPQEPVGGSPVKTRDFALEEDKAKVLAKVEAVQQKVTEAEKLKAEKEQEKEKAESSAAAASASPASSSTATVASTSTATPARPKPEAKESNSTVRRPRPRTSSVTSVATFSTGGAESIFRLLPRESRPAIRRMLFVEPSARCTLTDLLKGKGKSNDLLCGCNSHDKDSPRCQDHAHAPEDEDEGDEWLKSIVPCSVPGHTPNHAHIKVETDEKHHKRRFF</sequence>
<dbReference type="AlphaFoldDB" id="A0A1Y2IGJ2"/>
<dbReference type="SUPFAM" id="SSF56112">
    <property type="entry name" value="Protein kinase-like (PK-like)"/>
    <property type="match status" value="1"/>
</dbReference>
<organism evidence="12 13">
    <name type="scientific">Trametes coccinea (strain BRFM310)</name>
    <name type="common">Pycnoporus coccineus</name>
    <dbReference type="NCBI Taxonomy" id="1353009"/>
    <lineage>
        <taxon>Eukaryota</taxon>
        <taxon>Fungi</taxon>
        <taxon>Dikarya</taxon>
        <taxon>Basidiomycota</taxon>
        <taxon>Agaricomycotina</taxon>
        <taxon>Agaricomycetes</taxon>
        <taxon>Polyporales</taxon>
        <taxon>Polyporaceae</taxon>
        <taxon>Trametes</taxon>
    </lineage>
</organism>
<feature type="region of interest" description="Disordered" evidence="10">
    <location>
        <begin position="838"/>
        <end position="862"/>
    </location>
</feature>
<feature type="compositionally biased region" description="Low complexity" evidence="10">
    <location>
        <begin position="131"/>
        <end position="160"/>
    </location>
</feature>
<name>A0A1Y2IGJ2_TRAC3</name>
<dbReference type="GO" id="GO:0004674">
    <property type="term" value="F:protein serine/threonine kinase activity"/>
    <property type="evidence" value="ECO:0007669"/>
    <property type="project" value="UniProtKB-KW"/>
</dbReference>
<feature type="domain" description="Protein kinase" evidence="11">
    <location>
        <begin position="408"/>
        <end position="721"/>
    </location>
</feature>
<feature type="compositionally biased region" description="Low complexity" evidence="10">
    <location>
        <begin position="325"/>
        <end position="366"/>
    </location>
</feature>
<feature type="region of interest" description="Disordered" evidence="10">
    <location>
        <begin position="770"/>
        <end position="824"/>
    </location>
</feature>
<feature type="compositionally biased region" description="Polar residues" evidence="10">
    <location>
        <begin position="793"/>
        <end position="805"/>
    </location>
</feature>
<feature type="compositionally biased region" description="Low complexity" evidence="10">
    <location>
        <begin position="212"/>
        <end position="223"/>
    </location>
</feature>
<feature type="compositionally biased region" description="Basic and acidic residues" evidence="10">
    <location>
        <begin position="838"/>
        <end position="850"/>
    </location>
</feature>
<dbReference type="FunFam" id="1.10.510.10:FF:000595">
    <property type="entry name" value="Protein kinase, putative (AFU_orthologue AFUA_5G11840)"/>
    <property type="match status" value="1"/>
</dbReference>
<dbReference type="SMART" id="SM00220">
    <property type="entry name" value="S_TKc"/>
    <property type="match status" value="1"/>
</dbReference>
<feature type="region of interest" description="Disordered" evidence="10">
    <location>
        <begin position="623"/>
        <end position="731"/>
    </location>
</feature>
<feature type="compositionally biased region" description="Basic and acidic residues" evidence="10">
    <location>
        <begin position="886"/>
        <end position="901"/>
    </location>
</feature>
<evidence type="ECO:0000313" key="13">
    <source>
        <dbReference type="Proteomes" id="UP000193067"/>
    </source>
</evidence>
<dbReference type="PANTHER" id="PTHR24343:SF137">
    <property type="entry name" value="SERINE_THREONINE-PROTEIN KINASE HRK1"/>
    <property type="match status" value="1"/>
</dbReference>
<dbReference type="OrthoDB" id="6513151at2759"/>
<evidence type="ECO:0000259" key="11">
    <source>
        <dbReference type="PROSITE" id="PS50011"/>
    </source>
</evidence>
<comment type="catalytic activity">
    <reaction evidence="8">
        <text>L-seryl-[protein] + ATP = O-phospho-L-seryl-[protein] + ADP + H(+)</text>
        <dbReference type="Rhea" id="RHEA:17989"/>
        <dbReference type="Rhea" id="RHEA-COMP:9863"/>
        <dbReference type="Rhea" id="RHEA-COMP:11604"/>
        <dbReference type="ChEBI" id="CHEBI:15378"/>
        <dbReference type="ChEBI" id="CHEBI:29999"/>
        <dbReference type="ChEBI" id="CHEBI:30616"/>
        <dbReference type="ChEBI" id="CHEBI:83421"/>
        <dbReference type="ChEBI" id="CHEBI:456216"/>
        <dbReference type="EC" id="2.7.11.1"/>
    </reaction>
</comment>
<dbReference type="PROSITE" id="PS00107">
    <property type="entry name" value="PROTEIN_KINASE_ATP"/>
    <property type="match status" value="1"/>
</dbReference>
<keyword evidence="3" id="KW-0808">Transferase</keyword>
<feature type="compositionally biased region" description="Low complexity" evidence="10">
    <location>
        <begin position="947"/>
        <end position="956"/>
    </location>
</feature>
<evidence type="ECO:0000256" key="6">
    <source>
        <dbReference type="ARBA" id="ARBA00022840"/>
    </source>
</evidence>
<feature type="compositionally biased region" description="Low complexity" evidence="10">
    <location>
        <begin position="63"/>
        <end position="83"/>
    </location>
</feature>
<dbReference type="PANTHER" id="PTHR24343">
    <property type="entry name" value="SERINE/THREONINE KINASE"/>
    <property type="match status" value="1"/>
</dbReference>
<dbReference type="Proteomes" id="UP000193067">
    <property type="component" value="Unassembled WGS sequence"/>
</dbReference>
<feature type="compositionally biased region" description="Basic and acidic residues" evidence="10">
    <location>
        <begin position="641"/>
        <end position="653"/>
    </location>
</feature>
<evidence type="ECO:0000256" key="8">
    <source>
        <dbReference type="ARBA" id="ARBA00048679"/>
    </source>
</evidence>
<feature type="compositionally biased region" description="Basic and acidic residues" evidence="10">
    <location>
        <begin position="301"/>
        <end position="322"/>
    </location>
</feature>
<feature type="binding site" evidence="9">
    <location>
        <position position="439"/>
    </location>
    <ligand>
        <name>ATP</name>
        <dbReference type="ChEBI" id="CHEBI:30616"/>
    </ligand>
</feature>
<comment type="catalytic activity">
    <reaction evidence="7">
        <text>L-threonyl-[protein] + ATP = O-phospho-L-threonyl-[protein] + ADP + H(+)</text>
        <dbReference type="Rhea" id="RHEA:46608"/>
        <dbReference type="Rhea" id="RHEA-COMP:11060"/>
        <dbReference type="Rhea" id="RHEA-COMP:11605"/>
        <dbReference type="ChEBI" id="CHEBI:15378"/>
        <dbReference type="ChEBI" id="CHEBI:30013"/>
        <dbReference type="ChEBI" id="CHEBI:30616"/>
        <dbReference type="ChEBI" id="CHEBI:61977"/>
        <dbReference type="ChEBI" id="CHEBI:456216"/>
        <dbReference type="EC" id="2.7.11.1"/>
    </reaction>
</comment>
<dbReference type="PROSITE" id="PS00108">
    <property type="entry name" value="PROTEIN_KINASE_ST"/>
    <property type="match status" value="1"/>
</dbReference>
<dbReference type="EC" id="2.7.11.1" evidence="1"/>
<evidence type="ECO:0000313" key="12">
    <source>
        <dbReference type="EMBL" id="OSC99031.1"/>
    </source>
</evidence>
<dbReference type="STRING" id="1353009.A0A1Y2IGJ2"/>
<feature type="compositionally biased region" description="Low complexity" evidence="10">
    <location>
        <begin position="109"/>
        <end position="124"/>
    </location>
</feature>
<feature type="region of interest" description="Disordered" evidence="10">
    <location>
        <begin position="248"/>
        <end position="397"/>
    </location>
</feature>
<feature type="region of interest" description="Disordered" evidence="10">
    <location>
        <begin position="1012"/>
        <end position="1031"/>
    </location>
</feature>
<keyword evidence="5 12" id="KW-0418">Kinase</keyword>
<proteinExistence type="predicted"/>
<dbReference type="Pfam" id="PF00069">
    <property type="entry name" value="Pkinase"/>
    <property type="match status" value="1"/>
</dbReference>
<keyword evidence="6 9" id="KW-0067">ATP-binding</keyword>
<evidence type="ECO:0000256" key="5">
    <source>
        <dbReference type="ARBA" id="ARBA00022777"/>
    </source>
</evidence>
<evidence type="ECO:0000256" key="4">
    <source>
        <dbReference type="ARBA" id="ARBA00022741"/>
    </source>
</evidence>
<dbReference type="InterPro" id="IPR000719">
    <property type="entry name" value="Prot_kinase_dom"/>
</dbReference>
<feature type="region of interest" description="Disordered" evidence="10">
    <location>
        <begin position="1"/>
        <end position="230"/>
    </location>
</feature>
<gene>
    <name evidence="12" type="ORF">PYCCODRAFT_881265</name>
</gene>
<dbReference type="InterPro" id="IPR008271">
    <property type="entry name" value="Ser/Thr_kinase_AS"/>
</dbReference>
<evidence type="ECO:0000256" key="10">
    <source>
        <dbReference type="SAM" id="MobiDB-lite"/>
    </source>
</evidence>